<dbReference type="RefSeq" id="WP_078110972.1">
    <property type="nucleotide sequence ID" value="NZ_CP065424.1"/>
</dbReference>
<dbReference type="EMBL" id="MTLA01000267">
    <property type="protein sequence ID" value="OOP66750.1"/>
    <property type="molecule type" value="Genomic_DNA"/>
</dbReference>
<feature type="transmembrane region" description="Helical" evidence="6">
    <location>
        <begin position="312"/>
        <end position="339"/>
    </location>
</feature>
<feature type="transmembrane region" description="Helical" evidence="6">
    <location>
        <begin position="269"/>
        <end position="292"/>
    </location>
</feature>
<keyword evidence="4 6" id="KW-1133">Transmembrane helix</keyword>
<evidence type="ECO:0000256" key="4">
    <source>
        <dbReference type="ARBA" id="ARBA00022989"/>
    </source>
</evidence>
<accession>A0A8E2I661</accession>
<feature type="transmembrane region" description="Helical" evidence="6">
    <location>
        <begin position="38"/>
        <end position="60"/>
    </location>
</feature>
<dbReference type="Pfam" id="PF01594">
    <property type="entry name" value="AI-2E_transport"/>
    <property type="match status" value="1"/>
</dbReference>
<keyword evidence="5 6" id="KW-0472">Membrane</keyword>
<feature type="transmembrane region" description="Helical" evidence="6">
    <location>
        <begin position="161"/>
        <end position="179"/>
    </location>
</feature>
<name>A0A8E2I661_9BACI</name>
<dbReference type="AlphaFoldDB" id="A0A8E2I661"/>
<feature type="transmembrane region" description="Helical" evidence="6">
    <location>
        <begin position="72"/>
        <end position="97"/>
    </location>
</feature>
<comment type="similarity">
    <text evidence="2">Belongs to the autoinducer-2 exporter (AI-2E) (TC 2.A.86) family.</text>
</comment>
<evidence type="ECO:0000313" key="7">
    <source>
        <dbReference type="EMBL" id="OOP66750.1"/>
    </source>
</evidence>
<keyword evidence="3 6" id="KW-0812">Transmembrane</keyword>
<evidence type="ECO:0000256" key="2">
    <source>
        <dbReference type="ARBA" id="ARBA00009773"/>
    </source>
</evidence>
<dbReference type="Proteomes" id="UP000189761">
    <property type="component" value="Unassembled WGS sequence"/>
</dbReference>
<evidence type="ECO:0000256" key="6">
    <source>
        <dbReference type="SAM" id="Phobius"/>
    </source>
</evidence>
<protein>
    <submittedName>
        <fullName evidence="7">AI-2E family transporter</fullName>
    </submittedName>
</protein>
<gene>
    <name evidence="7" type="ORF">BWZ43_19325</name>
</gene>
<organism evidence="7 8">
    <name type="scientific">Heyndrickxia oleronia</name>
    <dbReference type="NCBI Taxonomy" id="38875"/>
    <lineage>
        <taxon>Bacteria</taxon>
        <taxon>Bacillati</taxon>
        <taxon>Bacillota</taxon>
        <taxon>Bacilli</taxon>
        <taxon>Bacillales</taxon>
        <taxon>Bacillaceae</taxon>
        <taxon>Heyndrickxia</taxon>
    </lineage>
</organism>
<evidence type="ECO:0000313" key="8">
    <source>
        <dbReference type="Proteomes" id="UP000189761"/>
    </source>
</evidence>
<dbReference type="PANTHER" id="PTHR21716">
    <property type="entry name" value="TRANSMEMBRANE PROTEIN"/>
    <property type="match status" value="1"/>
</dbReference>
<dbReference type="PANTHER" id="PTHR21716:SF15">
    <property type="entry name" value="TRANSPORT PROTEIN YRRI-RELATED"/>
    <property type="match status" value="1"/>
</dbReference>
<reference evidence="7 8" key="1">
    <citation type="submission" date="2017-01" db="EMBL/GenBank/DDBJ databases">
        <title>Draft genome sequence of Bacillus oleronius.</title>
        <authorList>
            <person name="Allam M."/>
        </authorList>
    </citation>
    <scope>NUCLEOTIDE SEQUENCE [LARGE SCALE GENOMIC DNA]</scope>
    <source>
        <strain evidence="7 8">DSM 9356</strain>
    </source>
</reference>
<sequence>MRKPRWYLLFYLAYILLVLIILYVFLLLKPFWMPLGKVILSAFLPIFIAAFFTYLLHPLVEKLHRTGLHRGIAIIIIYVIFFGGIGYSIYLGIPILIEQIKDLSDHIPEFANHYRNWVENLHDSTSRWPDGMKEQIEGRIDKFEIWLSGFLSNAINSLMKLINFIFVLAIIPFLSFYLLKDIDSVKRTTWYFTPKKWRKVGTKFLKDVDESIGGYIRGQLLVCLLVGIISTIAFWIMGIKYPILLGIIVGITDIIPYFGPIIGAVPAGIIAATISVKYLVYVLIIIAVLQFIEGNILSPLIVGKSLHMHPLFIILALTMGGEIGGVIGLILAVPVLAIFKVAIIHVRNYFIANIHSQD</sequence>
<keyword evidence="8" id="KW-1185">Reference proteome</keyword>
<dbReference type="GO" id="GO:0055085">
    <property type="term" value="P:transmembrane transport"/>
    <property type="evidence" value="ECO:0007669"/>
    <property type="project" value="TreeGrafter"/>
</dbReference>
<evidence type="ECO:0000256" key="3">
    <source>
        <dbReference type="ARBA" id="ARBA00022692"/>
    </source>
</evidence>
<proteinExistence type="inferred from homology"/>
<evidence type="ECO:0000256" key="1">
    <source>
        <dbReference type="ARBA" id="ARBA00004141"/>
    </source>
</evidence>
<dbReference type="InterPro" id="IPR002549">
    <property type="entry name" value="AI-2E-like"/>
</dbReference>
<comment type="caution">
    <text evidence="7">The sequence shown here is derived from an EMBL/GenBank/DDBJ whole genome shotgun (WGS) entry which is preliminary data.</text>
</comment>
<feature type="transmembrane region" description="Helical" evidence="6">
    <location>
        <begin position="7"/>
        <end position="26"/>
    </location>
</feature>
<evidence type="ECO:0000256" key="5">
    <source>
        <dbReference type="ARBA" id="ARBA00023136"/>
    </source>
</evidence>
<comment type="subcellular location">
    <subcellularLocation>
        <location evidence="1">Membrane</location>
        <topology evidence="1">Multi-pass membrane protein</topology>
    </subcellularLocation>
</comment>
<dbReference type="GO" id="GO:0016020">
    <property type="term" value="C:membrane"/>
    <property type="evidence" value="ECO:0007669"/>
    <property type="project" value="UniProtKB-SubCell"/>
</dbReference>
<feature type="transmembrane region" description="Helical" evidence="6">
    <location>
        <begin position="220"/>
        <end position="237"/>
    </location>
</feature>